<keyword evidence="6 7" id="KW-0472">Membrane</keyword>
<keyword evidence="2" id="KW-0813">Transport</keyword>
<name>A0A6J4NX97_9PSEU</name>
<accession>A0A6J4NX97</accession>
<feature type="transmembrane region" description="Helical" evidence="7">
    <location>
        <begin position="323"/>
        <end position="351"/>
    </location>
</feature>
<organism evidence="9">
    <name type="scientific">uncultured Pseudonocardia sp</name>
    <dbReference type="NCBI Taxonomy" id="211455"/>
    <lineage>
        <taxon>Bacteria</taxon>
        <taxon>Bacillati</taxon>
        <taxon>Actinomycetota</taxon>
        <taxon>Actinomycetes</taxon>
        <taxon>Pseudonocardiales</taxon>
        <taxon>Pseudonocardiaceae</taxon>
        <taxon>Pseudonocardia</taxon>
        <taxon>environmental samples</taxon>
    </lineage>
</organism>
<dbReference type="PANTHER" id="PTHR32468">
    <property type="entry name" value="CATION/H + ANTIPORTER"/>
    <property type="match status" value="1"/>
</dbReference>
<dbReference type="Gene3D" id="1.20.1530.20">
    <property type="match status" value="1"/>
</dbReference>
<feature type="transmembrane region" description="Helical" evidence="7">
    <location>
        <begin position="363"/>
        <end position="386"/>
    </location>
</feature>
<dbReference type="InterPro" id="IPR006153">
    <property type="entry name" value="Cation/H_exchanger_TM"/>
</dbReference>
<feature type="transmembrane region" description="Helical" evidence="7">
    <location>
        <begin position="35"/>
        <end position="53"/>
    </location>
</feature>
<feature type="transmembrane region" description="Helical" evidence="7">
    <location>
        <begin position="102"/>
        <end position="124"/>
    </location>
</feature>
<feature type="transmembrane region" description="Helical" evidence="7">
    <location>
        <begin position="211"/>
        <end position="233"/>
    </location>
</feature>
<feature type="transmembrane region" description="Helical" evidence="7">
    <location>
        <begin position="6"/>
        <end position="28"/>
    </location>
</feature>
<evidence type="ECO:0000256" key="5">
    <source>
        <dbReference type="ARBA" id="ARBA00023065"/>
    </source>
</evidence>
<gene>
    <name evidence="9" type="ORF">AVDCRST_MAG66-1405</name>
</gene>
<feature type="transmembrane region" description="Helical" evidence="7">
    <location>
        <begin position="245"/>
        <end position="264"/>
    </location>
</feature>
<dbReference type="PANTHER" id="PTHR32468:SF0">
    <property type="entry name" value="K(+)_H(+) ANTIPORTER 1"/>
    <property type="match status" value="1"/>
</dbReference>
<feature type="transmembrane region" description="Helical" evidence="7">
    <location>
        <begin position="392"/>
        <end position="411"/>
    </location>
</feature>
<comment type="subcellular location">
    <subcellularLocation>
        <location evidence="1">Membrane</location>
        <topology evidence="1">Multi-pass membrane protein</topology>
    </subcellularLocation>
</comment>
<feature type="transmembrane region" description="Helical" evidence="7">
    <location>
        <begin position="73"/>
        <end position="90"/>
    </location>
</feature>
<evidence type="ECO:0000256" key="6">
    <source>
        <dbReference type="ARBA" id="ARBA00023136"/>
    </source>
</evidence>
<keyword evidence="4 7" id="KW-1133">Transmembrane helix</keyword>
<evidence type="ECO:0000256" key="7">
    <source>
        <dbReference type="SAM" id="Phobius"/>
    </source>
</evidence>
<evidence type="ECO:0000256" key="4">
    <source>
        <dbReference type="ARBA" id="ARBA00022989"/>
    </source>
</evidence>
<feature type="transmembrane region" description="Helical" evidence="7">
    <location>
        <begin position="178"/>
        <end position="205"/>
    </location>
</feature>
<keyword evidence="3 7" id="KW-0812">Transmembrane</keyword>
<evidence type="ECO:0000313" key="9">
    <source>
        <dbReference type="EMBL" id="CAA9399879.1"/>
    </source>
</evidence>
<evidence type="ECO:0000256" key="2">
    <source>
        <dbReference type="ARBA" id="ARBA00022448"/>
    </source>
</evidence>
<dbReference type="InterPro" id="IPR050794">
    <property type="entry name" value="CPA2_transporter"/>
</dbReference>
<dbReference type="GO" id="GO:0016020">
    <property type="term" value="C:membrane"/>
    <property type="evidence" value="ECO:0007669"/>
    <property type="project" value="UniProtKB-SubCell"/>
</dbReference>
<reference evidence="9" key="1">
    <citation type="submission" date="2020-02" db="EMBL/GenBank/DDBJ databases">
        <authorList>
            <person name="Meier V. D."/>
        </authorList>
    </citation>
    <scope>NUCLEOTIDE SEQUENCE</scope>
    <source>
        <strain evidence="9">AVDCRST_MAG66</strain>
    </source>
</reference>
<keyword evidence="5" id="KW-0406">Ion transport</keyword>
<dbReference type="InterPro" id="IPR038770">
    <property type="entry name" value="Na+/solute_symporter_sf"/>
</dbReference>
<dbReference type="EMBL" id="CADCUS010000204">
    <property type="protein sequence ID" value="CAA9399879.1"/>
    <property type="molecule type" value="Genomic_DNA"/>
</dbReference>
<protein>
    <submittedName>
        <fullName evidence="9">Na+/H+ antiporter</fullName>
    </submittedName>
</protein>
<evidence type="ECO:0000259" key="8">
    <source>
        <dbReference type="Pfam" id="PF00999"/>
    </source>
</evidence>
<dbReference type="GO" id="GO:0015297">
    <property type="term" value="F:antiporter activity"/>
    <property type="evidence" value="ECO:0007669"/>
    <property type="project" value="InterPro"/>
</dbReference>
<dbReference type="GO" id="GO:1902600">
    <property type="term" value="P:proton transmembrane transport"/>
    <property type="evidence" value="ECO:0007669"/>
    <property type="project" value="InterPro"/>
</dbReference>
<dbReference type="Pfam" id="PF00999">
    <property type="entry name" value="Na_H_Exchanger"/>
    <property type="match status" value="1"/>
</dbReference>
<feature type="domain" description="Cation/H+ exchanger transmembrane" evidence="8">
    <location>
        <begin position="20"/>
        <end position="411"/>
    </location>
</feature>
<evidence type="ECO:0000256" key="1">
    <source>
        <dbReference type="ARBA" id="ARBA00004141"/>
    </source>
</evidence>
<dbReference type="AlphaFoldDB" id="A0A6J4NX97"/>
<feature type="transmembrane region" description="Helical" evidence="7">
    <location>
        <begin position="144"/>
        <end position="166"/>
    </location>
</feature>
<evidence type="ECO:0000256" key="3">
    <source>
        <dbReference type="ARBA" id="ARBA00022692"/>
    </source>
</evidence>
<proteinExistence type="predicted"/>
<sequence length="437" mass="45916">MTASEILLFVLLDVAVVVAAARVFGWAFQRMGQPAVIGEIVAGITLGPSLLGLLPGDLHLVLFPTEVRPYLDVIAQIGLILFMFVVGLEVDLSAVRRRRGTAVAVSLTSIALPFGLGMLLALALHGGHSTVTDADGVTAPVDLLPFALFLGVAMSITAFPVLARILTERGLHSSGVGALALTCAAIDDVLAWSLLAVVVAVGSAAGDPWHVVQILGLTAAFALVVLLVVRPLLTRLVPWYRRSGRLTPEILGVVLVLLLVSAWVTEKIEVHALFGAFLLGTAMPRRGAEGLTREILEKVETVSLALLLPVFFVVTGLRVDIGAVGWIGVVELAAILAVAIGGKFVGAYVAARCSGVPSRQAGAVGLLMNTRGLTELVILTIGVQLGVLDQDLFTLMVIMALVTTAMAAPLLERVYPQRLAEQDRLAEQRPQEAAAAT</sequence>